<protein>
    <submittedName>
        <fullName evidence="1">Uncharacterized protein</fullName>
    </submittedName>
</protein>
<accession>A0A9J5ZJI9</accession>
<reference evidence="1 2" key="1">
    <citation type="submission" date="2020-09" db="EMBL/GenBank/DDBJ databases">
        <title>De no assembly of potato wild relative species, Solanum commersonii.</title>
        <authorList>
            <person name="Cho K."/>
        </authorList>
    </citation>
    <scope>NUCLEOTIDE SEQUENCE [LARGE SCALE GENOMIC DNA]</scope>
    <source>
        <strain evidence="1">LZ3.2</strain>
        <tissue evidence="1">Leaf</tissue>
    </source>
</reference>
<keyword evidence="2" id="KW-1185">Reference proteome</keyword>
<organism evidence="1 2">
    <name type="scientific">Solanum commersonii</name>
    <name type="common">Commerson's wild potato</name>
    <name type="synonym">Commerson's nightshade</name>
    <dbReference type="NCBI Taxonomy" id="4109"/>
    <lineage>
        <taxon>Eukaryota</taxon>
        <taxon>Viridiplantae</taxon>
        <taxon>Streptophyta</taxon>
        <taxon>Embryophyta</taxon>
        <taxon>Tracheophyta</taxon>
        <taxon>Spermatophyta</taxon>
        <taxon>Magnoliopsida</taxon>
        <taxon>eudicotyledons</taxon>
        <taxon>Gunneridae</taxon>
        <taxon>Pentapetalae</taxon>
        <taxon>asterids</taxon>
        <taxon>lamiids</taxon>
        <taxon>Solanales</taxon>
        <taxon>Solanaceae</taxon>
        <taxon>Solanoideae</taxon>
        <taxon>Solaneae</taxon>
        <taxon>Solanum</taxon>
    </lineage>
</organism>
<name>A0A9J5ZJI9_SOLCO</name>
<comment type="caution">
    <text evidence="1">The sequence shown here is derived from an EMBL/GenBank/DDBJ whole genome shotgun (WGS) entry which is preliminary data.</text>
</comment>
<sequence length="52" mass="6048">MRSNVLNQSNAFWTLRGDARHLLETKSLRWWSMGSLGSTEMMTSTQAYRDKP</sequence>
<proteinExistence type="predicted"/>
<dbReference type="EMBL" id="JACXVP010000004">
    <property type="protein sequence ID" value="KAG5612519.1"/>
    <property type="molecule type" value="Genomic_DNA"/>
</dbReference>
<evidence type="ECO:0000313" key="2">
    <source>
        <dbReference type="Proteomes" id="UP000824120"/>
    </source>
</evidence>
<dbReference type="AlphaFoldDB" id="A0A9J5ZJI9"/>
<dbReference type="Proteomes" id="UP000824120">
    <property type="component" value="Chromosome 4"/>
</dbReference>
<evidence type="ECO:0000313" key="1">
    <source>
        <dbReference type="EMBL" id="KAG5612519.1"/>
    </source>
</evidence>
<gene>
    <name evidence="1" type="ORF">H5410_023800</name>
</gene>